<sequence length="200" mass="23130">MKSYDSCPAQDMRLVIGDFNAKIGKERFISSHAGHNSLHNDTNGNGQRLFEFVVSESMLIASTAYPHKEIHKYTLISPDGLTLKQTDQILVDRRHRNNVIDVRSYRGANVESDHLLVRTKVRFRLCKNFFRKRENKNYKPDISKLKEQNILNVYKLKLSNDIGSTMSTPNYDLNWRSVGEIILKAAIETIPRLGRRIRKV</sequence>
<dbReference type="Proteomes" id="UP000499080">
    <property type="component" value="Unassembled WGS sequence"/>
</dbReference>
<dbReference type="OrthoDB" id="6436918at2759"/>
<dbReference type="InterPro" id="IPR036691">
    <property type="entry name" value="Endo/exonu/phosph_ase_sf"/>
</dbReference>
<organism evidence="1 2">
    <name type="scientific">Araneus ventricosus</name>
    <name type="common">Orbweaver spider</name>
    <name type="synonym">Epeira ventricosa</name>
    <dbReference type="NCBI Taxonomy" id="182803"/>
    <lineage>
        <taxon>Eukaryota</taxon>
        <taxon>Metazoa</taxon>
        <taxon>Ecdysozoa</taxon>
        <taxon>Arthropoda</taxon>
        <taxon>Chelicerata</taxon>
        <taxon>Arachnida</taxon>
        <taxon>Araneae</taxon>
        <taxon>Araneomorphae</taxon>
        <taxon>Entelegynae</taxon>
        <taxon>Araneoidea</taxon>
        <taxon>Araneidae</taxon>
        <taxon>Araneus</taxon>
    </lineage>
</organism>
<proteinExistence type="predicted"/>
<evidence type="ECO:0008006" key="3">
    <source>
        <dbReference type="Google" id="ProtNLM"/>
    </source>
</evidence>
<dbReference type="EMBL" id="BGPR01000813">
    <property type="protein sequence ID" value="GBM36511.1"/>
    <property type="molecule type" value="Genomic_DNA"/>
</dbReference>
<name>A0A4Y2F5R9_ARAVE</name>
<comment type="caution">
    <text evidence="1">The sequence shown here is derived from an EMBL/GenBank/DDBJ whole genome shotgun (WGS) entry which is preliminary data.</text>
</comment>
<accession>A0A4Y2F5R9</accession>
<reference evidence="1 2" key="1">
    <citation type="journal article" date="2019" name="Sci. Rep.">
        <title>Orb-weaving spider Araneus ventricosus genome elucidates the spidroin gene catalogue.</title>
        <authorList>
            <person name="Kono N."/>
            <person name="Nakamura H."/>
            <person name="Ohtoshi R."/>
            <person name="Moran D.A.P."/>
            <person name="Shinohara A."/>
            <person name="Yoshida Y."/>
            <person name="Fujiwara M."/>
            <person name="Mori M."/>
            <person name="Tomita M."/>
            <person name="Arakawa K."/>
        </authorList>
    </citation>
    <scope>NUCLEOTIDE SEQUENCE [LARGE SCALE GENOMIC DNA]</scope>
</reference>
<keyword evidence="2" id="KW-1185">Reference proteome</keyword>
<protein>
    <recommendedName>
        <fullName evidence="3">Endonuclease/exonuclease/phosphatase domain-containing protein</fullName>
    </recommendedName>
</protein>
<dbReference type="Gene3D" id="3.60.10.10">
    <property type="entry name" value="Endonuclease/exonuclease/phosphatase"/>
    <property type="match status" value="1"/>
</dbReference>
<dbReference type="AlphaFoldDB" id="A0A4Y2F5R9"/>
<evidence type="ECO:0000313" key="1">
    <source>
        <dbReference type="EMBL" id="GBM36511.1"/>
    </source>
</evidence>
<gene>
    <name evidence="1" type="ORF">AVEN_45994_1</name>
</gene>
<evidence type="ECO:0000313" key="2">
    <source>
        <dbReference type="Proteomes" id="UP000499080"/>
    </source>
</evidence>
<dbReference type="SUPFAM" id="SSF56219">
    <property type="entry name" value="DNase I-like"/>
    <property type="match status" value="1"/>
</dbReference>